<keyword evidence="1" id="KW-0175">Coiled coil</keyword>
<feature type="chain" id="PRO_5037332829" evidence="2">
    <location>
        <begin position="21"/>
        <end position="795"/>
    </location>
</feature>
<evidence type="ECO:0000313" key="3">
    <source>
        <dbReference type="Proteomes" id="UP000887572"/>
    </source>
</evidence>
<dbReference type="Proteomes" id="UP000887572">
    <property type="component" value="Unplaced"/>
</dbReference>
<evidence type="ECO:0000313" key="4">
    <source>
        <dbReference type="WBParaSite" id="Gr19_v10_g11013.t1"/>
    </source>
</evidence>
<protein>
    <submittedName>
        <fullName evidence="4">Uncharacterized protein</fullName>
    </submittedName>
</protein>
<sequence>MSFNFVVVVLLALVVAGCAAENVLSLNLKPCLNGGDYAYRVSVHCANRTATDGHNANMQSNELLQQNAYKYDIAEEKCPAQRYALYVRIINTKYPDFSIWPGDFVKTLTMKQGSNSHQLTFGNFFKIVILPKLEENSKMFYRLNVYCAAAAAAGGSDRHQPAEFKTFTKFDTLVVFNMEQRKCEQYSVNVWPVHQDWMDRHEMFNQPALVRGGIGVANGATQAIYFQTEFKLAIAPPLAPNSGKVYYVEAKCHDREAQMYRTYTAEANATQIVLNAIECTAYDISVWKLDNHLMQNALMKLVPNDQKNKVESKAVKIVRNSVYNFMYLPNSADKKLKRLPFHHMDDDAVNPMVTTKQQKLGQTSASNINQNQQQQQQKLAQTLTNFQSQIAEATQQQNNKIDALQRQIAEINQLYDKKLEQTLTKVQSEISKIMKHEEKKFKNISTKIDELRIEMEVTNEQDEKEILNKLDALQTEIAQIKQNDAIKFVQMFTHLQNELSSLKKADENQLEQSLTNFRNELEEIKQREAEKWKKMTTLINTLLDGVAEIKQLEQKKLMQLPAQIDEIRNEINLKFDQLSINKAEVRQEIAATKQENMEKCEQISTHLDCLRTEIAGIKQKEDDELGGQMFANIAQFMHEFKQTKNEHGEIKRDLNEIRTTIFEIKEFLETEKSNGTNAAALSPSAAHKVTAQSGKSALDATMPKRAKSRRPFSLQVCADGNALLQAVGRHRCAALHFFDDRPSQTMIARAFLSMNKLMTSDSRPLGPCAQWPCVLLDNLANELDERLTSNQSASL</sequence>
<proteinExistence type="predicted"/>
<keyword evidence="3" id="KW-1185">Reference proteome</keyword>
<organism evidence="3 4">
    <name type="scientific">Globodera rostochiensis</name>
    <name type="common">Golden nematode worm</name>
    <name type="synonym">Heterodera rostochiensis</name>
    <dbReference type="NCBI Taxonomy" id="31243"/>
    <lineage>
        <taxon>Eukaryota</taxon>
        <taxon>Metazoa</taxon>
        <taxon>Ecdysozoa</taxon>
        <taxon>Nematoda</taxon>
        <taxon>Chromadorea</taxon>
        <taxon>Rhabditida</taxon>
        <taxon>Tylenchina</taxon>
        <taxon>Tylenchomorpha</taxon>
        <taxon>Tylenchoidea</taxon>
        <taxon>Heteroderidae</taxon>
        <taxon>Heteroderinae</taxon>
        <taxon>Globodera</taxon>
    </lineage>
</organism>
<evidence type="ECO:0000256" key="2">
    <source>
        <dbReference type="SAM" id="SignalP"/>
    </source>
</evidence>
<name>A0A914GTA5_GLORO</name>
<reference evidence="4" key="1">
    <citation type="submission" date="2022-11" db="UniProtKB">
        <authorList>
            <consortium name="WormBaseParasite"/>
        </authorList>
    </citation>
    <scope>IDENTIFICATION</scope>
</reference>
<feature type="coiled-coil region" evidence="1">
    <location>
        <begin position="568"/>
        <end position="602"/>
    </location>
</feature>
<feature type="coiled-coil region" evidence="1">
    <location>
        <begin position="369"/>
        <end position="483"/>
    </location>
</feature>
<keyword evidence="2" id="KW-0732">Signal</keyword>
<accession>A0A914GTA5</accession>
<feature type="signal peptide" evidence="2">
    <location>
        <begin position="1"/>
        <end position="20"/>
    </location>
</feature>
<dbReference type="AlphaFoldDB" id="A0A914GTA5"/>
<evidence type="ECO:0000256" key="1">
    <source>
        <dbReference type="SAM" id="Coils"/>
    </source>
</evidence>
<dbReference type="WBParaSite" id="Gr19_v10_g11013.t1">
    <property type="protein sequence ID" value="Gr19_v10_g11013.t1"/>
    <property type="gene ID" value="Gr19_v10_g11013"/>
</dbReference>